<feature type="region of interest" description="Disordered" evidence="3">
    <location>
        <begin position="1"/>
        <end position="27"/>
    </location>
</feature>
<dbReference type="Gene3D" id="1.10.20.10">
    <property type="entry name" value="Histone, subunit A"/>
    <property type="match status" value="1"/>
</dbReference>
<dbReference type="GO" id="GO:0008622">
    <property type="term" value="C:epsilon DNA polymerase complex"/>
    <property type="evidence" value="ECO:0007669"/>
    <property type="project" value="TreeGrafter"/>
</dbReference>
<feature type="domain" description="Transcription factor CBF/NF-Y/archaeal histone" evidence="4">
    <location>
        <begin position="36"/>
        <end position="99"/>
    </location>
</feature>
<evidence type="ECO:0000256" key="1">
    <source>
        <dbReference type="ARBA" id="ARBA00004123"/>
    </source>
</evidence>
<dbReference type="AlphaFoldDB" id="A0AAW1D4Q7"/>
<evidence type="ECO:0000259" key="4">
    <source>
        <dbReference type="Pfam" id="PF00808"/>
    </source>
</evidence>
<dbReference type="CDD" id="cd22929">
    <property type="entry name" value="HFD_POLE4-like"/>
    <property type="match status" value="1"/>
</dbReference>
<dbReference type="InterPro" id="IPR050568">
    <property type="entry name" value="Transcr_DNA_Rep_Reg"/>
</dbReference>
<evidence type="ECO:0000256" key="2">
    <source>
        <dbReference type="ARBA" id="ARBA00023242"/>
    </source>
</evidence>
<comment type="subcellular location">
    <subcellularLocation>
        <location evidence="1">Nucleus</location>
    </subcellularLocation>
</comment>
<sequence>MEEDAPIQDVTEVTDPEQSTEKSPEQSKILKRKLVDLPLSRVKQIIKMDPDVSLVSTEAVFLIAKSAELFIANLSKHAYVFTSGAHKKTLQKKDIDSAIESLNELFFLEGALQ</sequence>
<dbReference type="Proteomes" id="UP001461498">
    <property type="component" value="Unassembled WGS sequence"/>
</dbReference>
<organism evidence="5 6">
    <name type="scientific">Rhynocoris fuscipes</name>
    <dbReference type="NCBI Taxonomy" id="488301"/>
    <lineage>
        <taxon>Eukaryota</taxon>
        <taxon>Metazoa</taxon>
        <taxon>Ecdysozoa</taxon>
        <taxon>Arthropoda</taxon>
        <taxon>Hexapoda</taxon>
        <taxon>Insecta</taxon>
        <taxon>Pterygota</taxon>
        <taxon>Neoptera</taxon>
        <taxon>Paraneoptera</taxon>
        <taxon>Hemiptera</taxon>
        <taxon>Heteroptera</taxon>
        <taxon>Panheteroptera</taxon>
        <taxon>Cimicomorpha</taxon>
        <taxon>Reduviidae</taxon>
        <taxon>Harpactorinae</taxon>
        <taxon>Harpactorini</taxon>
        <taxon>Rhynocoris</taxon>
    </lineage>
</organism>
<keyword evidence="6" id="KW-1185">Reference proteome</keyword>
<dbReference type="PANTHER" id="PTHR10252">
    <property type="entry name" value="HISTONE-LIKE TRANSCRIPTION FACTOR CCAAT-RELATED"/>
    <property type="match status" value="1"/>
</dbReference>
<dbReference type="EMBL" id="JAPXFL010000007">
    <property type="protein sequence ID" value="KAK9504138.1"/>
    <property type="molecule type" value="Genomic_DNA"/>
</dbReference>
<reference evidence="5 6" key="1">
    <citation type="submission" date="2022-12" db="EMBL/GenBank/DDBJ databases">
        <title>Chromosome-level genome assembly of true bugs.</title>
        <authorList>
            <person name="Ma L."/>
            <person name="Li H."/>
        </authorList>
    </citation>
    <scope>NUCLEOTIDE SEQUENCE [LARGE SCALE GENOMIC DNA]</scope>
    <source>
        <strain evidence="5">Lab_2022b</strain>
    </source>
</reference>
<dbReference type="Pfam" id="PF00808">
    <property type="entry name" value="CBFD_NFYB_HMF"/>
    <property type="match status" value="1"/>
</dbReference>
<accession>A0AAW1D4Q7</accession>
<dbReference type="GO" id="GO:0006261">
    <property type="term" value="P:DNA-templated DNA replication"/>
    <property type="evidence" value="ECO:0007669"/>
    <property type="project" value="TreeGrafter"/>
</dbReference>
<evidence type="ECO:0000256" key="3">
    <source>
        <dbReference type="SAM" id="MobiDB-lite"/>
    </source>
</evidence>
<dbReference type="InterPro" id="IPR003958">
    <property type="entry name" value="CBFA_NFYB_domain"/>
</dbReference>
<evidence type="ECO:0000313" key="6">
    <source>
        <dbReference type="Proteomes" id="UP001461498"/>
    </source>
</evidence>
<proteinExistence type="predicted"/>
<evidence type="ECO:0000313" key="5">
    <source>
        <dbReference type="EMBL" id="KAK9504138.1"/>
    </source>
</evidence>
<comment type="caution">
    <text evidence="5">The sequence shown here is derived from an EMBL/GenBank/DDBJ whole genome shotgun (WGS) entry which is preliminary data.</text>
</comment>
<dbReference type="SUPFAM" id="SSF47113">
    <property type="entry name" value="Histone-fold"/>
    <property type="match status" value="1"/>
</dbReference>
<name>A0AAW1D4Q7_9HEMI</name>
<gene>
    <name evidence="5" type="ORF">O3M35_010540</name>
</gene>
<dbReference type="GO" id="GO:0046982">
    <property type="term" value="F:protein heterodimerization activity"/>
    <property type="evidence" value="ECO:0007669"/>
    <property type="project" value="InterPro"/>
</dbReference>
<protein>
    <recommendedName>
        <fullName evidence="4">Transcription factor CBF/NF-Y/archaeal histone domain-containing protein</fullName>
    </recommendedName>
</protein>
<dbReference type="InterPro" id="IPR009072">
    <property type="entry name" value="Histone-fold"/>
</dbReference>
<keyword evidence="2" id="KW-0539">Nucleus</keyword>
<dbReference type="PANTHER" id="PTHR10252:SF79">
    <property type="entry name" value="DNA POLYMERASE EPSILON SUBUNIT 4"/>
    <property type="match status" value="1"/>
</dbReference>